<evidence type="ECO:0000313" key="10">
    <source>
        <dbReference type="EMBL" id="QIX01506.1"/>
    </source>
</evidence>
<dbReference type="Pfam" id="PF23098">
    <property type="entry name" value="Beta-prop_NOL10_N"/>
    <property type="match status" value="1"/>
</dbReference>
<feature type="compositionally biased region" description="Basic and acidic residues" evidence="6">
    <location>
        <begin position="678"/>
        <end position="707"/>
    </location>
</feature>
<evidence type="ECO:0000259" key="8">
    <source>
        <dbReference type="Pfam" id="PF23097"/>
    </source>
</evidence>
<organism evidence="10 11">
    <name type="scientific">Peltaster fructicola</name>
    <dbReference type="NCBI Taxonomy" id="286661"/>
    <lineage>
        <taxon>Eukaryota</taxon>
        <taxon>Fungi</taxon>
        <taxon>Dikarya</taxon>
        <taxon>Ascomycota</taxon>
        <taxon>Pezizomycotina</taxon>
        <taxon>Dothideomycetes</taxon>
        <taxon>Dothideomycetes incertae sedis</taxon>
        <taxon>Peltaster</taxon>
    </lineage>
</organism>
<dbReference type="PANTHER" id="PTHR14927">
    <property type="entry name" value="NUCLEOLAR PROTEIN 10"/>
    <property type="match status" value="1"/>
</dbReference>
<evidence type="ECO:0000256" key="5">
    <source>
        <dbReference type="ARBA" id="ARBA00023242"/>
    </source>
</evidence>
<comment type="subcellular location">
    <subcellularLocation>
        <location evidence="1">Nucleus</location>
        <location evidence="1">Nucleolus</location>
    </subcellularLocation>
</comment>
<evidence type="ECO:0000256" key="6">
    <source>
        <dbReference type="SAM" id="MobiDB-lite"/>
    </source>
</evidence>
<name>A0A6H0Y3H8_9PEZI</name>
<feature type="compositionally biased region" description="Acidic residues" evidence="6">
    <location>
        <begin position="610"/>
        <end position="622"/>
    </location>
</feature>
<evidence type="ECO:0000256" key="2">
    <source>
        <dbReference type="ARBA" id="ARBA00005264"/>
    </source>
</evidence>
<evidence type="ECO:0000256" key="1">
    <source>
        <dbReference type="ARBA" id="ARBA00004604"/>
    </source>
</evidence>
<dbReference type="InterPro" id="IPR036322">
    <property type="entry name" value="WD40_repeat_dom_sf"/>
</dbReference>
<dbReference type="InterPro" id="IPR056551">
    <property type="entry name" value="Beta-prop_NOL10_N"/>
</dbReference>
<dbReference type="OrthoDB" id="273340at2759"/>
<feature type="region of interest" description="Disordered" evidence="6">
    <location>
        <begin position="510"/>
        <end position="537"/>
    </location>
</feature>
<dbReference type="SUPFAM" id="SSF50978">
    <property type="entry name" value="WD40 repeat-like"/>
    <property type="match status" value="1"/>
</dbReference>
<dbReference type="InterPro" id="IPR012580">
    <property type="entry name" value="NUC153"/>
</dbReference>
<dbReference type="InterPro" id="IPR015943">
    <property type="entry name" value="WD40/YVTN_repeat-like_dom_sf"/>
</dbReference>
<feature type="region of interest" description="Disordered" evidence="6">
    <location>
        <begin position="599"/>
        <end position="743"/>
    </location>
</feature>
<feature type="compositionally biased region" description="Basic and acidic residues" evidence="6">
    <location>
        <begin position="632"/>
        <end position="658"/>
    </location>
</feature>
<keyword evidence="11" id="KW-1185">Reference proteome</keyword>
<gene>
    <name evidence="10" type="ORF">AMS68_007023</name>
</gene>
<reference evidence="10 11" key="1">
    <citation type="journal article" date="2016" name="Sci. Rep.">
        <title>Peltaster fructicola genome reveals evolution from an invasive phytopathogen to an ectophytic parasite.</title>
        <authorList>
            <person name="Xu C."/>
            <person name="Chen H."/>
            <person name="Gleason M.L."/>
            <person name="Xu J.R."/>
            <person name="Liu H."/>
            <person name="Zhang R."/>
            <person name="Sun G."/>
        </authorList>
    </citation>
    <scope>NUCLEOTIDE SEQUENCE [LARGE SCALE GENOMIC DNA]</scope>
    <source>
        <strain evidence="10 11">LNHT1506</strain>
    </source>
</reference>
<keyword evidence="5" id="KW-0539">Nucleus</keyword>
<dbReference type="InterPro" id="IPR040382">
    <property type="entry name" value="NOL10/Enp2"/>
</dbReference>
<dbReference type="Proteomes" id="UP000503462">
    <property type="component" value="Chromosome 5"/>
</dbReference>
<dbReference type="Pfam" id="PF23097">
    <property type="entry name" value="NOL10_2nd"/>
    <property type="match status" value="1"/>
</dbReference>
<keyword evidence="4" id="KW-0677">Repeat</keyword>
<evidence type="ECO:0000256" key="4">
    <source>
        <dbReference type="ARBA" id="ARBA00022737"/>
    </source>
</evidence>
<feature type="domain" description="NUC153" evidence="7">
    <location>
        <begin position="551"/>
        <end position="578"/>
    </location>
</feature>
<dbReference type="EMBL" id="CP051143">
    <property type="protein sequence ID" value="QIX01506.1"/>
    <property type="molecule type" value="Genomic_DNA"/>
</dbReference>
<feature type="domain" description="Nucleolar protein 10-like second" evidence="8">
    <location>
        <begin position="411"/>
        <end position="460"/>
    </location>
</feature>
<dbReference type="InterPro" id="IPR056550">
    <property type="entry name" value="NOL10_2nd"/>
</dbReference>
<dbReference type="Pfam" id="PF08159">
    <property type="entry name" value="NUC153"/>
    <property type="match status" value="1"/>
</dbReference>
<evidence type="ECO:0000256" key="3">
    <source>
        <dbReference type="ARBA" id="ARBA00022574"/>
    </source>
</evidence>
<keyword evidence="3" id="KW-0853">WD repeat</keyword>
<dbReference type="GO" id="GO:0030686">
    <property type="term" value="C:90S preribosome"/>
    <property type="evidence" value="ECO:0007669"/>
    <property type="project" value="TreeGrafter"/>
</dbReference>
<dbReference type="Gene3D" id="2.130.10.10">
    <property type="entry name" value="YVTN repeat-like/Quinoprotein amine dehydrogenase"/>
    <property type="match status" value="1"/>
</dbReference>
<proteinExistence type="inferred from homology"/>
<evidence type="ECO:0000313" key="11">
    <source>
        <dbReference type="Proteomes" id="UP000503462"/>
    </source>
</evidence>
<feature type="domain" description="Nucleolar protein 10-like N-terminal" evidence="9">
    <location>
        <begin position="2"/>
        <end position="392"/>
    </location>
</feature>
<evidence type="ECO:0000259" key="7">
    <source>
        <dbReference type="Pfam" id="PF08159"/>
    </source>
</evidence>
<dbReference type="GO" id="GO:0000462">
    <property type="term" value="P:maturation of SSU-rRNA from tricistronic rRNA transcript (SSU-rRNA, 5.8S rRNA, LSU-rRNA)"/>
    <property type="evidence" value="ECO:0007669"/>
    <property type="project" value="TreeGrafter"/>
</dbReference>
<protein>
    <submittedName>
        <fullName evidence="10">Uncharacterized protein</fullName>
    </submittedName>
</protein>
<dbReference type="PANTHER" id="PTHR14927:SF0">
    <property type="entry name" value="NUCLEOLAR PROTEIN 10"/>
    <property type="match status" value="1"/>
</dbReference>
<comment type="similarity">
    <text evidence="2">Belongs to the WD repeat NOL10/ENP2 family.</text>
</comment>
<dbReference type="AlphaFoldDB" id="A0A6H0Y3H8"/>
<evidence type="ECO:0000259" key="9">
    <source>
        <dbReference type="Pfam" id="PF23098"/>
    </source>
</evidence>
<dbReference type="GO" id="GO:0032040">
    <property type="term" value="C:small-subunit processome"/>
    <property type="evidence" value="ECO:0007669"/>
    <property type="project" value="TreeGrafter"/>
</dbReference>
<sequence length="743" mass="83240">MKLSTQSTVPVYTIAGASTARPLPEWLARKRKRSLKKDPEYANRVELLQDFEFEEASQCVRVSSDGDWIMSTGTYKPQIHVHYLPHLSLSYARHTNTINEKFVLLSSDYTKSLHLQTDRFLEFHSPGNLHYSTRIPRYGRDLVYNSRTTEALVPAVGVNADGSGEVFRLNLEVGRFMKGYEVDVGDDVLGGGTNQGGVQAGAVNCAAVAEESHGLMAFGTILGTVEFWDQRSRSKICVLGSPSGVAENTAGVTALAFHRSGLQIATGTELGMCKIYDLRSPVPLIQKDQGYDFPIKTLQYLTPSTTSRGTASEEKIMSADKRIIKIWDAQSGEPWTSVEPVVDLNHVEWVPDSGMLLTANEGRQQHSFLIPQLGPAPRWCAFLDNLVEEMAEDAGDPNAYTGGSLGNRGEVYDNYKFLDPKQLRELNLEHLVGRTTLLRPYMHGFFVSQQLYEQARLISNPDLFAQQRQKSIQERIDKERESRVRGNKKVSVKVNRKLAESLVAREEASQRRKAQRVLRQGGDEAPAADVEGQEVEAQTVVTEKRKGLMEDDRFSRLFQDEDFEIDEASHEFAMHNPSSVSGVAKSGAVIKRGLTAVEEEALEEKKASDNEDDDSEDDDEAAEIAARAQQRRIPEDHGDKRRIGSTDYKRSGQRREPQMKVSNTKGNANKFKSRQHKSFGDRAADQPVRRERKSGGRREDVVGEREVTFVPQKKSRKQEDTFGKTSGSFKDRRSASGNVFRKM</sequence>
<accession>A0A6H0Y3H8</accession>